<reference evidence="2 3" key="1">
    <citation type="journal article" date="2016" name="Front. Microbiol.">
        <title>Genomic Resource of Rice Seed Associated Bacteria.</title>
        <authorList>
            <person name="Midha S."/>
            <person name="Bansal K."/>
            <person name="Sharma S."/>
            <person name="Kumar N."/>
            <person name="Patil P.P."/>
            <person name="Chaudhry V."/>
            <person name="Patil P.B."/>
        </authorList>
    </citation>
    <scope>NUCLEOTIDE SEQUENCE [LARGE SCALE GENOMIC DNA]</scope>
    <source>
        <strain evidence="2 3">NS365</strain>
    </source>
</reference>
<dbReference type="Proteomes" id="UP000078529">
    <property type="component" value="Unassembled WGS sequence"/>
</dbReference>
<evidence type="ECO:0000313" key="2">
    <source>
        <dbReference type="EMBL" id="KTR06902.1"/>
    </source>
</evidence>
<dbReference type="EMBL" id="LDQA01000014">
    <property type="protein sequence ID" value="KTR06902.1"/>
    <property type="molecule type" value="Genomic_DNA"/>
</dbReference>
<keyword evidence="3" id="KW-1185">Reference proteome</keyword>
<accession>A0A175RVM7</accession>
<protein>
    <submittedName>
        <fullName evidence="2">Uncharacterized protein</fullName>
    </submittedName>
</protein>
<feature type="region of interest" description="Disordered" evidence="1">
    <location>
        <begin position="88"/>
        <end position="139"/>
    </location>
</feature>
<dbReference type="PATRIC" id="fig|401562.4.peg.745"/>
<evidence type="ECO:0000256" key="1">
    <source>
        <dbReference type="SAM" id="MobiDB-lite"/>
    </source>
</evidence>
<gene>
    <name evidence="2" type="ORF">NS365_05565</name>
</gene>
<proteinExistence type="predicted"/>
<comment type="caution">
    <text evidence="2">The sequence shown here is derived from an EMBL/GenBank/DDBJ whole genome shotgun (WGS) entry which is preliminary data.</text>
</comment>
<organism evidence="2 3">
    <name type="scientific">Aureimonas ureilytica</name>
    <dbReference type="NCBI Taxonomy" id="401562"/>
    <lineage>
        <taxon>Bacteria</taxon>
        <taxon>Pseudomonadati</taxon>
        <taxon>Pseudomonadota</taxon>
        <taxon>Alphaproteobacteria</taxon>
        <taxon>Hyphomicrobiales</taxon>
        <taxon>Aurantimonadaceae</taxon>
        <taxon>Aureimonas</taxon>
    </lineage>
</organism>
<dbReference type="AlphaFoldDB" id="A0A175RVM7"/>
<evidence type="ECO:0000313" key="3">
    <source>
        <dbReference type="Proteomes" id="UP000078529"/>
    </source>
</evidence>
<dbReference type="RefSeq" id="WP_058599296.1">
    <property type="nucleotide sequence ID" value="NZ_LDQA01000014.1"/>
</dbReference>
<sequence length="139" mass="15692">MTTAEQDRQFRRAIQKTLRDQKEAKVGQRRQARLRAARLREIEDLDAKATNGGNAAKALWISFEASPVLSDTWGGKVVRHRLRSIEYVTDDDGSGDPIEPPDGMQSFSADELGKNSRYPGRIGLNKKREFETVDEDETT</sequence>
<name>A0A175RVM7_9HYPH</name>